<evidence type="ECO:0008006" key="3">
    <source>
        <dbReference type="Google" id="ProtNLM"/>
    </source>
</evidence>
<dbReference type="EMBL" id="CP011110">
    <property type="protein sequence ID" value="AKA24087.1"/>
    <property type="molecule type" value="Genomic_DNA"/>
</dbReference>
<sequence length="79" mass="9098">MLRNAILLVLIASLSGCMATAMRMDYDKHRCPYIGLRFDWWLVGTSKGKLIPFLLIDAPFSLVVDTVFFPFEYQYSCNL</sequence>
<dbReference type="Proteomes" id="UP000032748">
    <property type="component" value="Chromosome"/>
</dbReference>
<accession>A0A0D5XZC2</accession>
<reference evidence="1 2" key="1">
    <citation type="journal article" date="2015" name="Mol. Plant Microbe Interact.">
        <title>Comparative Genomic Analysis of Pseudomonas chlororaphis PCL1606 Reveals New Insight into Antifungal Compounds Involved in Biocontrol.</title>
        <authorList>
            <person name="Calderon C.E."/>
            <person name="Ramos C."/>
            <person name="de Vicente A."/>
            <person name="Cazorla F.M."/>
        </authorList>
    </citation>
    <scope>NUCLEOTIDE SEQUENCE [LARGE SCALE GENOMIC DNA]</scope>
    <source>
        <strain evidence="1 2">PCL1606</strain>
    </source>
</reference>
<proteinExistence type="predicted"/>
<dbReference type="AlphaFoldDB" id="A0A0D5XZC2"/>
<protein>
    <recommendedName>
        <fullName evidence="3">YceK/YidQ family lipoprotein</fullName>
    </recommendedName>
</protein>
<dbReference type="PATRIC" id="fig|587753.10.peg.2628"/>
<name>A0A0D5XZC2_9PSED</name>
<evidence type="ECO:0000313" key="1">
    <source>
        <dbReference type="EMBL" id="AKA24087.1"/>
    </source>
</evidence>
<dbReference type="RefSeq" id="WP_044463523.1">
    <property type="nucleotide sequence ID" value="NZ_CP011110.1"/>
</dbReference>
<organism evidence="1 2">
    <name type="scientific">Pseudomonas chlororaphis</name>
    <dbReference type="NCBI Taxonomy" id="587753"/>
    <lineage>
        <taxon>Bacteria</taxon>
        <taxon>Pseudomonadati</taxon>
        <taxon>Pseudomonadota</taxon>
        <taxon>Gammaproteobacteria</taxon>
        <taxon>Pseudomonadales</taxon>
        <taxon>Pseudomonadaceae</taxon>
        <taxon>Pseudomonas</taxon>
    </lineage>
</organism>
<dbReference type="OrthoDB" id="6956551at2"/>
<gene>
    <name evidence="1" type="ORF">PCL1606_26360</name>
</gene>
<dbReference type="PROSITE" id="PS51257">
    <property type="entry name" value="PROKAR_LIPOPROTEIN"/>
    <property type="match status" value="1"/>
</dbReference>
<evidence type="ECO:0000313" key="2">
    <source>
        <dbReference type="Proteomes" id="UP000032748"/>
    </source>
</evidence>
<dbReference type="KEGG" id="pcz:PCL1606_26360"/>